<dbReference type="SUPFAM" id="SSF46689">
    <property type="entry name" value="Homeodomain-like"/>
    <property type="match status" value="2"/>
</dbReference>
<dbReference type="SMART" id="SM00342">
    <property type="entry name" value="HTH_ARAC"/>
    <property type="match status" value="1"/>
</dbReference>
<evidence type="ECO:0000256" key="3">
    <source>
        <dbReference type="ARBA" id="ARBA00023163"/>
    </source>
</evidence>
<protein>
    <submittedName>
        <fullName evidence="5">AraC-like DNA-binding protein</fullName>
    </submittedName>
    <submittedName>
        <fullName evidence="6">AraC-type DNA-binding protein</fullName>
    </submittedName>
</protein>
<evidence type="ECO:0000313" key="6">
    <source>
        <dbReference type="EMBL" id="SFH04751.1"/>
    </source>
</evidence>
<feature type="domain" description="HTH araC/xylS-type" evidence="4">
    <location>
        <begin position="193"/>
        <end position="291"/>
    </location>
</feature>
<dbReference type="Pfam" id="PF12833">
    <property type="entry name" value="HTH_18"/>
    <property type="match status" value="1"/>
</dbReference>
<dbReference type="PROSITE" id="PS01124">
    <property type="entry name" value="HTH_ARAC_FAMILY_2"/>
    <property type="match status" value="1"/>
</dbReference>
<dbReference type="PROSITE" id="PS00041">
    <property type="entry name" value="HTH_ARAC_FAMILY_1"/>
    <property type="match status" value="1"/>
</dbReference>
<organism evidence="6 7">
    <name type="scientific">Actinopolymorpha cephalotaxi</name>
    <dbReference type="NCBI Taxonomy" id="504797"/>
    <lineage>
        <taxon>Bacteria</taxon>
        <taxon>Bacillati</taxon>
        <taxon>Actinomycetota</taxon>
        <taxon>Actinomycetes</taxon>
        <taxon>Propionibacteriales</taxon>
        <taxon>Actinopolymorphaceae</taxon>
        <taxon>Actinopolymorpha</taxon>
    </lineage>
</organism>
<keyword evidence="1" id="KW-0805">Transcription regulation</keyword>
<dbReference type="Proteomes" id="UP000533017">
    <property type="component" value="Unassembled WGS sequence"/>
</dbReference>
<reference evidence="5 8" key="2">
    <citation type="submission" date="2020-07" db="EMBL/GenBank/DDBJ databases">
        <title>Sequencing the genomes of 1000 actinobacteria strains.</title>
        <authorList>
            <person name="Klenk H.-P."/>
        </authorList>
    </citation>
    <scope>NUCLEOTIDE SEQUENCE [LARGE SCALE GENOMIC DNA]</scope>
    <source>
        <strain evidence="5 8">DSM 45117</strain>
    </source>
</reference>
<gene>
    <name evidence="5" type="ORF">FHR37_003977</name>
    <name evidence="6" type="ORF">SAMN05421678_11197</name>
</gene>
<evidence type="ECO:0000313" key="5">
    <source>
        <dbReference type="EMBL" id="NYH85126.1"/>
    </source>
</evidence>
<dbReference type="GO" id="GO:0043565">
    <property type="term" value="F:sequence-specific DNA binding"/>
    <property type="evidence" value="ECO:0007669"/>
    <property type="project" value="InterPro"/>
</dbReference>
<dbReference type="OrthoDB" id="9799345at2"/>
<keyword evidence="8" id="KW-1185">Reference proteome</keyword>
<accession>A0A1I2WYJ4</accession>
<dbReference type="Proteomes" id="UP000199052">
    <property type="component" value="Unassembled WGS sequence"/>
</dbReference>
<proteinExistence type="predicted"/>
<evidence type="ECO:0000256" key="1">
    <source>
        <dbReference type="ARBA" id="ARBA00023015"/>
    </source>
</evidence>
<sequence>MANGAAPAAEDWLHQAHVDLVGLWEDAAFRLYEAYDVIAGPRWRLELDAQPYGEVWLIRDGSCSVALGEQHVVAEAGQVAVLRPGPRRVSANAGAGPLSLAGFGCGVMLFDAIDLLGLLKLPLVLPHPSDRLRHLITETVAASQADRTSRAFRAPALAELALAEIVDLAQADLPDRAGDAAPLPGVELRPEVRAVLAHVAQHFGERLELDDLARAAHLSPKHLARCFRETLGVAPMAYVRRYRLTRARERLVTGDLPVSRIAADTGFADLAHFSRAFRTQFGVSPRVLRAHARALRSTTRSARTSFPDGPDVVSTHT</sequence>
<dbReference type="EMBL" id="FOOI01000011">
    <property type="protein sequence ID" value="SFH04751.1"/>
    <property type="molecule type" value="Genomic_DNA"/>
</dbReference>
<keyword evidence="2 6" id="KW-0238">DNA-binding</keyword>
<dbReference type="Gene3D" id="1.10.10.60">
    <property type="entry name" value="Homeodomain-like"/>
    <property type="match status" value="1"/>
</dbReference>
<reference evidence="6 7" key="1">
    <citation type="submission" date="2016-10" db="EMBL/GenBank/DDBJ databases">
        <authorList>
            <person name="de Groot N.N."/>
        </authorList>
    </citation>
    <scope>NUCLEOTIDE SEQUENCE [LARGE SCALE GENOMIC DNA]</scope>
    <source>
        <strain evidence="6 7">CPCC 202808</strain>
    </source>
</reference>
<name>A0A1I2WYJ4_9ACTN</name>
<dbReference type="PANTHER" id="PTHR46796">
    <property type="entry name" value="HTH-TYPE TRANSCRIPTIONAL ACTIVATOR RHAS-RELATED"/>
    <property type="match status" value="1"/>
</dbReference>
<dbReference type="RefSeq" id="WP_092885284.1">
    <property type="nucleotide sequence ID" value="NZ_FOOI01000011.1"/>
</dbReference>
<dbReference type="InterPro" id="IPR050204">
    <property type="entry name" value="AraC_XylS_family_regulators"/>
</dbReference>
<evidence type="ECO:0000313" key="7">
    <source>
        <dbReference type="Proteomes" id="UP000199052"/>
    </source>
</evidence>
<dbReference type="InterPro" id="IPR020449">
    <property type="entry name" value="Tscrpt_reg_AraC-type_HTH"/>
</dbReference>
<dbReference type="PRINTS" id="PR00032">
    <property type="entry name" value="HTHARAC"/>
</dbReference>
<dbReference type="InterPro" id="IPR018062">
    <property type="entry name" value="HTH_AraC-typ_CS"/>
</dbReference>
<evidence type="ECO:0000259" key="4">
    <source>
        <dbReference type="PROSITE" id="PS01124"/>
    </source>
</evidence>
<dbReference type="InterPro" id="IPR018060">
    <property type="entry name" value="HTH_AraC"/>
</dbReference>
<dbReference type="InterPro" id="IPR009057">
    <property type="entry name" value="Homeodomain-like_sf"/>
</dbReference>
<keyword evidence="3" id="KW-0804">Transcription</keyword>
<dbReference type="STRING" id="504797.SAMN05421678_11197"/>
<dbReference type="GO" id="GO:0003700">
    <property type="term" value="F:DNA-binding transcription factor activity"/>
    <property type="evidence" value="ECO:0007669"/>
    <property type="project" value="InterPro"/>
</dbReference>
<evidence type="ECO:0000313" key="8">
    <source>
        <dbReference type="Proteomes" id="UP000533017"/>
    </source>
</evidence>
<evidence type="ECO:0000256" key="2">
    <source>
        <dbReference type="ARBA" id="ARBA00023125"/>
    </source>
</evidence>
<dbReference type="AlphaFoldDB" id="A0A1I2WYJ4"/>
<dbReference type="EMBL" id="JACBZA010000001">
    <property type="protein sequence ID" value="NYH85126.1"/>
    <property type="molecule type" value="Genomic_DNA"/>
</dbReference>